<gene>
    <name evidence="1" type="ORF">HGA03_11800</name>
</gene>
<comment type="caution">
    <text evidence="1">The sequence shown here is derived from an EMBL/GenBank/DDBJ whole genome shotgun (WGS) entry which is preliminary data.</text>
</comment>
<keyword evidence="2" id="KW-1185">Reference proteome</keyword>
<dbReference type="EMBL" id="JAAXOX010000005">
    <property type="protein sequence ID" value="NKY23346.1"/>
    <property type="molecule type" value="Genomic_DNA"/>
</dbReference>
<dbReference type="RefSeq" id="WP_168630474.1">
    <property type="nucleotide sequence ID" value="NZ_BONL01000002.1"/>
</dbReference>
<organism evidence="1 2">
    <name type="scientific">Cellulomonas denverensis</name>
    <dbReference type="NCBI Taxonomy" id="264297"/>
    <lineage>
        <taxon>Bacteria</taxon>
        <taxon>Bacillati</taxon>
        <taxon>Actinomycetota</taxon>
        <taxon>Actinomycetes</taxon>
        <taxon>Micrococcales</taxon>
        <taxon>Cellulomonadaceae</taxon>
        <taxon>Cellulomonas</taxon>
    </lineage>
</organism>
<reference evidence="1 2" key="1">
    <citation type="submission" date="2020-04" db="EMBL/GenBank/DDBJ databases">
        <title>MicrobeNet Type strains.</title>
        <authorList>
            <person name="Nicholson A.C."/>
        </authorList>
    </citation>
    <scope>NUCLEOTIDE SEQUENCE [LARGE SCALE GENOMIC DNA]</scope>
    <source>
        <strain evidence="1 2">ATCC BAA-788</strain>
    </source>
</reference>
<accession>A0A7X6KW59</accession>
<protein>
    <submittedName>
        <fullName evidence="1">Uncharacterized protein</fullName>
    </submittedName>
</protein>
<proteinExistence type="predicted"/>
<name>A0A7X6KW59_9CELL</name>
<dbReference type="Proteomes" id="UP000581206">
    <property type="component" value="Unassembled WGS sequence"/>
</dbReference>
<evidence type="ECO:0000313" key="1">
    <source>
        <dbReference type="EMBL" id="NKY23346.1"/>
    </source>
</evidence>
<dbReference type="AlphaFoldDB" id="A0A7X6KW59"/>
<sequence>MSAPAPEPSGPPANEFLLRAGEYRVWADHVRLDPDGVGTMEVTAGAVPEQVVPRAGAAPELVERQLRAFDEKLRRYLAVIEDPGNPIRRLTIPAPSAEAGAVLLARARAIAGPAADLRVCVRAERESYVQGVEPRLR</sequence>
<evidence type="ECO:0000313" key="2">
    <source>
        <dbReference type="Proteomes" id="UP000581206"/>
    </source>
</evidence>